<organism evidence="2 3">
    <name type="scientific">Pieris macdunnoughi</name>
    <dbReference type="NCBI Taxonomy" id="345717"/>
    <lineage>
        <taxon>Eukaryota</taxon>
        <taxon>Metazoa</taxon>
        <taxon>Ecdysozoa</taxon>
        <taxon>Arthropoda</taxon>
        <taxon>Hexapoda</taxon>
        <taxon>Insecta</taxon>
        <taxon>Pterygota</taxon>
        <taxon>Neoptera</taxon>
        <taxon>Endopterygota</taxon>
        <taxon>Lepidoptera</taxon>
        <taxon>Glossata</taxon>
        <taxon>Ditrysia</taxon>
        <taxon>Papilionoidea</taxon>
        <taxon>Pieridae</taxon>
        <taxon>Pierinae</taxon>
        <taxon>Pieris</taxon>
    </lineage>
</organism>
<keyword evidence="1" id="KW-0472">Membrane</keyword>
<keyword evidence="1" id="KW-1133">Transmembrane helix</keyword>
<proteinExistence type="predicted"/>
<protein>
    <submittedName>
        <fullName evidence="2">Uncharacterized protein</fullName>
    </submittedName>
</protein>
<evidence type="ECO:0000313" key="2">
    <source>
        <dbReference type="EMBL" id="CAF4829586.1"/>
    </source>
</evidence>
<dbReference type="Proteomes" id="UP000663880">
    <property type="component" value="Unassembled WGS sequence"/>
</dbReference>
<dbReference type="AlphaFoldDB" id="A0A821QZ05"/>
<evidence type="ECO:0000313" key="3">
    <source>
        <dbReference type="Proteomes" id="UP000663880"/>
    </source>
</evidence>
<gene>
    <name evidence="2" type="ORF">PMACD_LOCUS5164</name>
</gene>
<feature type="transmembrane region" description="Helical" evidence="1">
    <location>
        <begin position="65"/>
        <end position="87"/>
    </location>
</feature>
<accession>A0A821QZ05</accession>
<reference evidence="2" key="1">
    <citation type="submission" date="2021-02" db="EMBL/GenBank/DDBJ databases">
        <authorList>
            <person name="Steward A R."/>
        </authorList>
    </citation>
    <scope>NUCLEOTIDE SEQUENCE</scope>
</reference>
<keyword evidence="3" id="KW-1185">Reference proteome</keyword>
<comment type="caution">
    <text evidence="2">The sequence shown here is derived from an EMBL/GenBank/DDBJ whole genome shotgun (WGS) entry which is preliminary data.</text>
</comment>
<keyword evidence="1" id="KW-0812">Transmembrane</keyword>
<evidence type="ECO:0000256" key="1">
    <source>
        <dbReference type="SAM" id="Phobius"/>
    </source>
</evidence>
<name>A0A821QZ05_9NEOP</name>
<sequence length="173" mass="19033">MTCSNRWAVTYPVVHVAAVVYHVFAVTAAPTHHVPEWYTLQLLLLYPFNLQRAMSHLPPIDNQEIWAVLCQSVLVAAAVFHVFAVNVNMNLVRMSFIMTTIMAPESSSPEVPSKNYDPPPPYIFNMGSGCSSCCDSDPPAGDGVYVADNNPGYNPGYPQDTVIIEDQPGNYGR</sequence>
<dbReference type="EMBL" id="CAJOBZ010000010">
    <property type="protein sequence ID" value="CAF4829586.1"/>
    <property type="molecule type" value="Genomic_DNA"/>
</dbReference>